<keyword evidence="2" id="KW-1185">Reference proteome</keyword>
<proteinExistence type="predicted"/>
<evidence type="ECO:0000313" key="1">
    <source>
        <dbReference type="EMBL" id="MDQ0255623.1"/>
    </source>
</evidence>
<dbReference type="EMBL" id="JAUSUG010000011">
    <property type="protein sequence ID" value="MDQ0255623.1"/>
    <property type="molecule type" value="Genomic_DNA"/>
</dbReference>
<accession>A0ABT9ZYV7</accession>
<comment type="caution">
    <text evidence="1">The sequence shown here is derived from an EMBL/GenBank/DDBJ whole genome shotgun (WGS) entry which is preliminary data.</text>
</comment>
<evidence type="ECO:0008006" key="3">
    <source>
        <dbReference type="Google" id="ProtNLM"/>
    </source>
</evidence>
<sequence>MDGINHTFESLIANNYLVEDIVTSNHKYIFILESPHKDELIHGFPVSGSAGKGMTRIILDYQLSEALGILIGNQRFYDHQLVLSRIGLMNVCQIPLQASAYSIEHQEQYKEFLEILEGLRINYMQFKHRSEAWNMTRAIITNKLKERLERLTEQSCTIIPCGRFADQYLKDTNISSPAWEVIEDIPHPARNQWSNGSIKDRIENILNTPS</sequence>
<dbReference type="Proteomes" id="UP001230005">
    <property type="component" value="Unassembled WGS sequence"/>
</dbReference>
<name>A0ABT9ZYV7_9BACI</name>
<organism evidence="1 2">
    <name type="scientific">Evansella vedderi</name>
    <dbReference type="NCBI Taxonomy" id="38282"/>
    <lineage>
        <taxon>Bacteria</taxon>
        <taxon>Bacillati</taxon>
        <taxon>Bacillota</taxon>
        <taxon>Bacilli</taxon>
        <taxon>Bacillales</taxon>
        <taxon>Bacillaceae</taxon>
        <taxon>Evansella</taxon>
    </lineage>
</organism>
<gene>
    <name evidence="1" type="ORF">J2S74_003005</name>
</gene>
<reference evidence="1 2" key="1">
    <citation type="submission" date="2023-07" db="EMBL/GenBank/DDBJ databases">
        <title>Genomic Encyclopedia of Type Strains, Phase IV (KMG-IV): sequencing the most valuable type-strain genomes for metagenomic binning, comparative biology and taxonomic classification.</title>
        <authorList>
            <person name="Goeker M."/>
        </authorList>
    </citation>
    <scope>NUCLEOTIDE SEQUENCE [LARGE SCALE GENOMIC DNA]</scope>
    <source>
        <strain evidence="1 2">DSM 9768</strain>
    </source>
</reference>
<dbReference type="RefSeq" id="WP_307326642.1">
    <property type="nucleotide sequence ID" value="NZ_JAUSUG010000011.1"/>
</dbReference>
<protein>
    <recommendedName>
        <fullName evidence="3">Uracil-DNA glycosylase-like domain-containing protein</fullName>
    </recommendedName>
</protein>
<evidence type="ECO:0000313" key="2">
    <source>
        <dbReference type="Proteomes" id="UP001230005"/>
    </source>
</evidence>